<reference evidence="2 3" key="1">
    <citation type="journal article" date="2011" name="Genome Biol.">
        <title>Genome sequence of the insect pathogenic fungus Cordyceps militaris, a valued traditional Chinese medicine.</title>
        <authorList>
            <person name="Zheng P."/>
            <person name="Xia Y."/>
            <person name="Xiao G."/>
            <person name="Xiong C."/>
            <person name="Hu X."/>
            <person name="Zhang S."/>
            <person name="Zheng H."/>
            <person name="Huang Y."/>
            <person name="Zhou Y."/>
            <person name="Wang S."/>
            <person name="Zhao G.P."/>
            <person name="Liu X."/>
            <person name="St Leger R.J."/>
            <person name="Wang C."/>
        </authorList>
    </citation>
    <scope>NUCLEOTIDE SEQUENCE [LARGE SCALE GENOMIC DNA]</scope>
    <source>
        <strain evidence="2 3">CM01</strain>
    </source>
</reference>
<dbReference type="InParanoid" id="G3JBK3"/>
<feature type="compositionally biased region" description="Basic and acidic residues" evidence="1">
    <location>
        <begin position="94"/>
        <end position="109"/>
    </location>
</feature>
<dbReference type="VEuPathDB" id="FungiDB:CCM_03580"/>
<dbReference type="HOGENOM" id="CLU_2183818_0_0_1"/>
<dbReference type="Proteomes" id="UP000001610">
    <property type="component" value="Unassembled WGS sequence"/>
</dbReference>
<dbReference type="GeneID" id="18165606"/>
<evidence type="ECO:0000256" key="1">
    <source>
        <dbReference type="SAM" id="MobiDB-lite"/>
    </source>
</evidence>
<dbReference type="AlphaFoldDB" id="G3JBK3"/>
<name>G3JBK3_CORMM</name>
<protein>
    <submittedName>
        <fullName evidence="2">Uncharacterized protein</fullName>
    </submittedName>
</protein>
<organism evidence="2 3">
    <name type="scientific">Cordyceps militaris (strain CM01)</name>
    <name type="common">Caterpillar fungus</name>
    <dbReference type="NCBI Taxonomy" id="983644"/>
    <lineage>
        <taxon>Eukaryota</taxon>
        <taxon>Fungi</taxon>
        <taxon>Dikarya</taxon>
        <taxon>Ascomycota</taxon>
        <taxon>Pezizomycotina</taxon>
        <taxon>Sordariomycetes</taxon>
        <taxon>Hypocreomycetidae</taxon>
        <taxon>Hypocreales</taxon>
        <taxon>Cordycipitaceae</taxon>
        <taxon>Cordyceps</taxon>
    </lineage>
</organism>
<dbReference type="KEGG" id="cmt:CCM_03580"/>
<evidence type="ECO:0000313" key="3">
    <source>
        <dbReference type="Proteomes" id="UP000001610"/>
    </source>
</evidence>
<sequence length="109" mass="11157">MNGDSMLLSSLASAQATGIYAPSTAPGETAGIATPPTNDDDAGAADSPGEEPVPPADDQPEAGKRSPSTDQQQAAEAPPPPDQQDAADTGRTVLEIRVKREETESEERG</sequence>
<accession>G3JBK3</accession>
<gene>
    <name evidence="2" type="ORF">CCM_03580</name>
</gene>
<dbReference type="EMBL" id="JH126400">
    <property type="protein sequence ID" value="EGX95308.1"/>
    <property type="molecule type" value="Genomic_DNA"/>
</dbReference>
<evidence type="ECO:0000313" key="2">
    <source>
        <dbReference type="EMBL" id="EGX95308.1"/>
    </source>
</evidence>
<keyword evidence="3" id="KW-1185">Reference proteome</keyword>
<dbReference type="RefSeq" id="XP_006668794.1">
    <property type="nucleotide sequence ID" value="XM_006668731.1"/>
</dbReference>
<feature type="region of interest" description="Disordered" evidence="1">
    <location>
        <begin position="21"/>
        <end position="109"/>
    </location>
</feature>
<proteinExistence type="predicted"/>